<accession>A0A077QNP8</accession>
<feature type="domain" description="Phage head morphogenesis" evidence="1">
    <location>
        <begin position="119"/>
        <end position="231"/>
    </location>
</feature>
<dbReference type="HOGENOM" id="CLU_079019_0_0_6"/>
<comment type="caution">
    <text evidence="2">The sequence shown here is derived from an EMBL/GenBank/DDBJ whole genome shotgun (WGS) entry which is preliminary data.</text>
</comment>
<evidence type="ECO:0000313" key="2">
    <source>
        <dbReference type="EMBL" id="CDH33886.1"/>
    </source>
</evidence>
<name>A0A077QNP8_XENBV</name>
<dbReference type="InterPro" id="IPR006528">
    <property type="entry name" value="Phage_head_morphogenesis_dom"/>
</dbReference>
<sequence length="241" mass="27374">MQGLIQEMADSVDYWISAEYKRQQPKIIGDASPAKELNRKLFSVMGRWKVKFNQMAESIAVWFVNRANTYASNSVKNKLRVDSITVNMRVTPEVQNVLDSLYEQQVSLIKSIPEQYLTQVQTLVQQSVVNGRDVGFLKEELKKRYGVTESRAKTIARDQNAKATLAIARERCKSSGITEGIWIHRAGGSKSYRDSHIKMNGQRFNLSEGCYDPHVQRHIHAGELINCKCDFRPVIPQIGNG</sequence>
<gene>
    <name evidence="2" type="ORF">XBI1_2800012</name>
</gene>
<protein>
    <submittedName>
        <fullName evidence="2">Putative phage head morphogenesis protein</fullName>
    </submittedName>
</protein>
<evidence type="ECO:0000259" key="1">
    <source>
        <dbReference type="Pfam" id="PF04233"/>
    </source>
</evidence>
<dbReference type="Pfam" id="PF04233">
    <property type="entry name" value="Phage_Mu_F"/>
    <property type="match status" value="1"/>
</dbReference>
<dbReference type="EMBL" id="CBTB010000202">
    <property type="protein sequence ID" value="CDH33886.1"/>
    <property type="molecule type" value="Genomic_DNA"/>
</dbReference>
<proteinExistence type="predicted"/>
<dbReference type="Proteomes" id="UP000028480">
    <property type="component" value="Unassembled WGS sequence"/>
</dbReference>
<dbReference type="AlphaFoldDB" id="A0A077QNP8"/>
<reference evidence="2" key="1">
    <citation type="submission" date="2013-07" db="EMBL/GenBank/DDBJ databases">
        <title>Sub-species coevolution in mutualistic symbiosis.</title>
        <authorList>
            <person name="Murfin K."/>
            <person name="Klassen J."/>
            <person name="Lee M."/>
            <person name="Forst S."/>
            <person name="Stock P."/>
            <person name="Goodrich-Blair H."/>
        </authorList>
    </citation>
    <scope>NUCLEOTIDE SEQUENCE [LARGE SCALE GENOMIC DNA]</scope>
    <source>
        <strain evidence="2">Intermedium</strain>
    </source>
</reference>
<dbReference type="NCBIfam" id="TIGR01641">
    <property type="entry name" value="phageSPP1_gp7"/>
    <property type="match status" value="1"/>
</dbReference>
<organism evidence="2">
    <name type="scientific">Xenorhabdus bovienii str. Intermedium</name>
    <dbReference type="NCBI Taxonomy" id="1379677"/>
    <lineage>
        <taxon>Bacteria</taxon>
        <taxon>Pseudomonadati</taxon>
        <taxon>Pseudomonadota</taxon>
        <taxon>Gammaproteobacteria</taxon>
        <taxon>Enterobacterales</taxon>
        <taxon>Morganellaceae</taxon>
        <taxon>Xenorhabdus</taxon>
    </lineage>
</organism>